<keyword evidence="3 5" id="KW-1133">Transmembrane helix</keyword>
<evidence type="ECO:0000313" key="8">
    <source>
        <dbReference type="Proteomes" id="UP001220530"/>
    </source>
</evidence>
<dbReference type="Proteomes" id="UP001220530">
    <property type="component" value="Chromosome"/>
</dbReference>
<protein>
    <submittedName>
        <fullName evidence="7">NnrU family protein</fullName>
    </submittedName>
</protein>
<evidence type="ECO:0000256" key="2">
    <source>
        <dbReference type="ARBA" id="ARBA00022692"/>
    </source>
</evidence>
<comment type="subcellular location">
    <subcellularLocation>
        <location evidence="1">Membrane</location>
        <topology evidence="1">Multi-pass membrane protein</topology>
    </subcellularLocation>
</comment>
<evidence type="ECO:0000256" key="3">
    <source>
        <dbReference type="ARBA" id="ARBA00022989"/>
    </source>
</evidence>
<evidence type="ECO:0000259" key="6">
    <source>
        <dbReference type="Pfam" id="PF07298"/>
    </source>
</evidence>
<reference evidence="7 8" key="1">
    <citation type="submission" date="2023-02" db="EMBL/GenBank/DDBJ databases">
        <title>Devosia algicola sp. nov., isolated from the phycosphere of marine algae.</title>
        <authorList>
            <person name="Kim J.M."/>
            <person name="Lee J.K."/>
            <person name="Choi B.J."/>
            <person name="Bayburt H."/>
            <person name="Jeon C.O."/>
        </authorList>
    </citation>
    <scope>NUCLEOTIDE SEQUENCE [LARGE SCALE GENOMIC DNA]</scope>
    <source>
        <strain evidence="7 8">G20-9</strain>
    </source>
</reference>
<feature type="domain" description="NnrU" evidence="6">
    <location>
        <begin position="1"/>
        <end position="70"/>
    </location>
</feature>
<accession>A0ABY7YJ20</accession>
<gene>
    <name evidence="7" type="ORF">PSQ19_10345</name>
</gene>
<proteinExistence type="predicted"/>
<keyword evidence="4 5" id="KW-0472">Membrane</keyword>
<evidence type="ECO:0000256" key="4">
    <source>
        <dbReference type="ARBA" id="ARBA00023136"/>
    </source>
</evidence>
<dbReference type="Pfam" id="PF07298">
    <property type="entry name" value="NnrU"/>
    <property type="match status" value="1"/>
</dbReference>
<organism evidence="7 8">
    <name type="scientific">Devosia algicola</name>
    <dbReference type="NCBI Taxonomy" id="3026418"/>
    <lineage>
        <taxon>Bacteria</taxon>
        <taxon>Pseudomonadati</taxon>
        <taxon>Pseudomonadota</taxon>
        <taxon>Alphaproteobacteria</taxon>
        <taxon>Hyphomicrobiales</taxon>
        <taxon>Devosiaceae</taxon>
        <taxon>Devosia</taxon>
    </lineage>
</organism>
<evidence type="ECO:0000313" key="7">
    <source>
        <dbReference type="EMBL" id="WDR01252.1"/>
    </source>
</evidence>
<feature type="transmembrane region" description="Helical" evidence="5">
    <location>
        <begin position="44"/>
        <end position="68"/>
    </location>
</feature>
<sequence>MLANGDMASVLLFGSFLVFAVVNGVSASGRGDPAPVVVGPRGDVVALVAGTVLYGVFLVWLHGFLFGVSPLA</sequence>
<keyword evidence="2 5" id="KW-0812">Transmembrane</keyword>
<dbReference type="EMBL" id="CP118246">
    <property type="protein sequence ID" value="WDR01252.1"/>
    <property type="molecule type" value="Genomic_DNA"/>
</dbReference>
<dbReference type="RefSeq" id="WP_282217663.1">
    <property type="nucleotide sequence ID" value="NZ_CP118246.1"/>
</dbReference>
<dbReference type="InterPro" id="IPR009915">
    <property type="entry name" value="NnrU_dom"/>
</dbReference>
<evidence type="ECO:0000256" key="1">
    <source>
        <dbReference type="ARBA" id="ARBA00004141"/>
    </source>
</evidence>
<name>A0ABY7YJ20_9HYPH</name>
<evidence type="ECO:0000256" key="5">
    <source>
        <dbReference type="SAM" id="Phobius"/>
    </source>
</evidence>
<keyword evidence="8" id="KW-1185">Reference proteome</keyword>